<dbReference type="Pfam" id="PF00326">
    <property type="entry name" value="Peptidase_S9"/>
    <property type="match status" value="1"/>
</dbReference>
<comment type="caution">
    <text evidence="4">The sequence shown here is derived from an EMBL/GenBank/DDBJ whole genome shotgun (WGS) entry which is preliminary data.</text>
</comment>
<accession>A0A9X3C011</accession>
<dbReference type="Gene3D" id="3.40.50.1820">
    <property type="entry name" value="alpha/beta hydrolase"/>
    <property type="match status" value="1"/>
</dbReference>
<evidence type="ECO:0000256" key="1">
    <source>
        <dbReference type="ARBA" id="ARBA00022801"/>
    </source>
</evidence>
<dbReference type="SUPFAM" id="SSF53474">
    <property type="entry name" value="alpha/beta-Hydrolases"/>
    <property type="match status" value="1"/>
</dbReference>
<evidence type="ECO:0000256" key="2">
    <source>
        <dbReference type="SAM" id="MobiDB-lite"/>
    </source>
</evidence>
<reference evidence="4" key="2">
    <citation type="journal article" date="2022" name="BMC Genomics">
        <title>Comparative genome analysis of mycobacteria focusing on tRNA and non-coding RNA.</title>
        <authorList>
            <person name="Behra P.R.K."/>
            <person name="Pettersson B.M.F."/>
            <person name="Ramesh M."/>
            <person name="Das S."/>
            <person name="Dasgupta S."/>
            <person name="Kirsebom L.A."/>
        </authorList>
    </citation>
    <scope>NUCLEOTIDE SEQUENCE</scope>
    <source>
        <strain evidence="4">DSM 44615</strain>
    </source>
</reference>
<dbReference type="PANTHER" id="PTHR42776">
    <property type="entry name" value="SERINE PEPTIDASE S9 FAMILY MEMBER"/>
    <property type="match status" value="1"/>
</dbReference>
<dbReference type="Proteomes" id="UP001140293">
    <property type="component" value="Unassembled WGS sequence"/>
</dbReference>
<dbReference type="AlphaFoldDB" id="A0A9X3C011"/>
<evidence type="ECO:0000259" key="3">
    <source>
        <dbReference type="Pfam" id="PF00326"/>
    </source>
</evidence>
<dbReference type="GO" id="GO:0006508">
    <property type="term" value="P:proteolysis"/>
    <property type="evidence" value="ECO:0007669"/>
    <property type="project" value="InterPro"/>
</dbReference>
<keyword evidence="1" id="KW-0378">Hydrolase</keyword>
<dbReference type="InterPro" id="IPR029058">
    <property type="entry name" value="AB_hydrolase_fold"/>
</dbReference>
<keyword evidence="5" id="KW-1185">Reference proteome</keyword>
<evidence type="ECO:0000313" key="5">
    <source>
        <dbReference type="Proteomes" id="UP001140293"/>
    </source>
</evidence>
<organism evidence="4 5">
    <name type="scientific">[Mycobacterium] manitobense</name>
    <dbReference type="NCBI Taxonomy" id="190147"/>
    <lineage>
        <taxon>Bacteria</taxon>
        <taxon>Bacillati</taxon>
        <taxon>Actinomycetota</taxon>
        <taxon>Actinomycetes</taxon>
        <taxon>Mycobacteriales</taxon>
        <taxon>Mycobacteriaceae</taxon>
        <taxon>Mycolicibacterium</taxon>
    </lineage>
</organism>
<proteinExistence type="predicted"/>
<sequence length="656" mass="71320">MVAGYPRKPPSRRLGSGGRPTPPPDTMDNQGVRRQVRANYGASLSPDATAFAHLVDDGGFPRAVQRFLRGWRASSSRDVELPVEGPVTRVMHSADGHWLACQVAPDGSDRFQIWVVTNDPDDRDARRIDSWPHGHPEGSAELIGWDGTQVAAILTGEDGVGSSCLIDPADGSTVVLDRRTAGRLVDAWAGAALVRVGPRGYRDLILLRGLTEFALLPYDPGSTTDLGFILDDHTPRRLRAGTTGESFELYHPAKTYGLNSTEGFVRALIRSDNGASHARLIEVTSTADGVSYHVLAEKPGFDLDEFVVSDDLSTVALLWNKHGCSELQILEYADNTLSPPIPLPGLVATELTISAGGSMVAMTVESPSLPPTIELVDPRTREWERVHREPSLGPLTADPTLEFVTARDGLEFSGWLYRPPAPVEPIGAMIFLHGGPEGQSRPGYNEFYPPLLEAGITVFTPNVRGSGGGGRAFMHADDKELRFAAIDDVADCVHFLIDREAVSADRIACCGWSYGGYLTQAALAFHPELFAAGISICGMSDLNTWYRTTEPWIAAAAYPKYGHPIGDRELLERLSPLLRVHALTAPLLLVHGANDTNVPPSESQQMFEALRSLDRTTELLTFDDDGHEIVKRENRAVLVNAMRQWLMKAFAATAIG</sequence>
<dbReference type="InterPro" id="IPR001375">
    <property type="entry name" value="Peptidase_S9_cat"/>
</dbReference>
<dbReference type="EMBL" id="JACKSJ010000235">
    <property type="protein sequence ID" value="MCV7173327.1"/>
    <property type="molecule type" value="Genomic_DNA"/>
</dbReference>
<feature type="domain" description="Peptidase S9 prolyl oligopeptidase catalytic" evidence="3">
    <location>
        <begin position="451"/>
        <end position="651"/>
    </location>
</feature>
<dbReference type="SUPFAM" id="SSF50993">
    <property type="entry name" value="Peptidase/esterase 'gauge' domain"/>
    <property type="match status" value="1"/>
</dbReference>
<feature type="region of interest" description="Disordered" evidence="2">
    <location>
        <begin position="1"/>
        <end position="30"/>
    </location>
</feature>
<dbReference type="PANTHER" id="PTHR42776:SF27">
    <property type="entry name" value="DIPEPTIDYL PEPTIDASE FAMILY MEMBER 6"/>
    <property type="match status" value="1"/>
</dbReference>
<protein>
    <submittedName>
        <fullName evidence="4">S9 family peptidase</fullName>
    </submittedName>
</protein>
<name>A0A9X3C011_9MYCO</name>
<dbReference type="GO" id="GO:0004252">
    <property type="term" value="F:serine-type endopeptidase activity"/>
    <property type="evidence" value="ECO:0007669"/>
    <property type="project" value="TreeGrafter"/>
</dbReference>
<gene>
    <name evidence="4" type="ORF">H7I41_25725</name>
</gene>
<evidence type="ECO:0000313" key="4">
    <source>
        <dbReference type="EMBL" id="MCV7173327.1"/>
    </source>
</evidence>
<reference evidence="4" key="1">
    <citation type="submission" date="2020-07" db="EMBL/GenBank/DDBJ databases">
        <authorList>
            <person name="Pettersson B.M.F."/>
            <person name="Behra P.R.K."/>
            <person name="Ramesh M."/>
            <person name="Das S."/>
            <person name="Dasgupta S."/>
            <person name="Kirsebom L.A."/>
        </authorList>
    </citation>
    <scope>NUCLEOTIDE SEQUENCE</scope>
    <source>
        <strain evidence="4">DSM 44615</strain>
    </source>
</reference>